<evidence type="ECO:0000313" key="1">
    <source>
        <dbReference type="EMBL" id="QBK93088.1"/>
    </source>
</evidence>
<organism evidence="1">
    <name type="scientific">Pithovirus LCPAC403</name>
    <dbReference type="NCBI Taxonomy" id="2506596"/>
    <lineage>
        <taxon>Viruses</taxon>
        <taxon>Pithoviruses</taxon>
    </lineage>
</organism>
<proteinExistence type="predicted"/>
<dbReference type="EMBL" id="MK500589">
    <property type="protein sequence ID" value="QBK93088.1"/>
    <property type="molecule type" value="Genomic_DNA"/>
</dbReference>
<gene>
    <name evidence="1" type="ORF">LCPAC403_02220</name>
</gene>
<name>A0A481ZAY3_9VIRU</name>
<reference evidence="1" key="1">
    <citation type="journal article" date="2019" name="MBio">
        <title>Virus Genomes from Deep Sea Sediments Expand the Ocean Megavirome and Support Independent Origins of Viral Gigantism.</title>
        <authorList>
            <person name="Backstrom D."/>
            <person name="Yutin N."/>
            <person name="Jorgensen S.L."/>
            <person name="Dharamshi J."/>
            <person name="Homa F."/>
            <person name="Zaremba-Niedwiedzka K."/>
            <person name="Spang A."/>
            <person name="Wolf Y.I."/>
            <person name="Koonin E.V."/>
            <person name="Ettema T.J."/>
        </authorList>
    </citation>
    <scope>NUCLEOTIDE SEQUENCE</scope>
</reference>
<protein>
    <submittedName>
        <fullName evidence="1">Uncharacterized protein</fullName>
    </submittedName>
</protein>
<sequence length="142" mass="16852">MTRLVCRKDGEDFRELCEVGSDFLIFLDKRNSPLSVRIQKDNEVYDFLVQDLKNHKPWHKNAQYIVCNDGIHYNVDGDYFVDIAEVDYLHLRTHLDFIAYVDDTDQEEYEIINIPEEKKLTEICFGFECVITASDNFIQVYR</sequence>
<accession>A0A481ZAY3</accession>